<protein>
    <submittedName>
        <fullName evidence="3">Uncharacterized protein</fullName>
    </submittedName>
</protein>
<dbReference type="EMBL" id="JAUKUA010000002">
    <property type="protein sequence ID" value="KAK0724313.1"/>
    <property type="molecule type" value="Genomic_DNA"/>
</dbReference>
<feature type="region of interest" description="Disordered" evidence="2">
    <location>
        <begin position="239"/>
        <end position="278"/>
    </location>
</feature>
<evidence type="ECO:0000313" key="4">
    <source>
        <dbReference type="Proteomes" id="UP001172102"/>
    </source>
</evidence>
<accession>A0AA40AYJ1</accession>
<organism evidence="3 4">
    <name type="scientific">Lasiosphaeris hirsuta</name>
    <dbReference type="NCBI Taxonomy" id="260670"/>
    <lineage>
        <taxon>Eukaryota</taxon>
        <taxon>Fungi</taxon>
        <taxon>Dikarya</taxon>
        <taxon>Ascomycota</taxon>
        <taxon>Pezizomycotina</taxon>
        <taxon>Sordariomycetes</taxon>
        <taxon>Sordariomycetidae</taxon>
        <taxon>Sordariales</taxon>
        <taxon>Lasiosphaeriaceae</taxon>
        <taxon>Lasiosphaeris</taxon>
    </lineage>
</organism>
<gene>
    <name evidence="3" type="ORF">B0H67DRAFT_679956</name>
</gene>
<dbReference type="Proteomes" id="UP001172102">
    <property type="component" value="Unassembled WGS sequence"/>
</dbReference>
<evidence type="ECO:0000313" key="3">
    <source>
        <dbReference type="EMBL" id="KAK0724313.1"/>
    </source>
</evidence>
<feature type="compositionally biased region" description="Low complexity" evidence="2">
    <location>
        <begin position="243"/>
        <end position="256"/>
    </location>
</feature>
<keyword evidence="1" id="KW-0175">Coiled coil</keyword>
<evidence type="ECO:0000256" key="1">
    <source>
        <dbReference type="SAM" id="Coils"/>
    </source>
</evidence>
<sequence>MPISTDALPKHPRPDHMDFLESFLQEQQCDDVRDARKHFQILIKHKVRLGISLDAADIDQNVQISRAEHKATLGQLSAKDENEFYREFISKQIKLLEVFEAKSGGCGTLVVPDCAMGASATIDQPALDGHRAPTVREIALGASLVPWAAAQRGRASRSSRHIGVEDEYLWEELPLELRNLVPKPGIKTLPLMDIWHETLEKDRELFNALREEFKALQDNAMRWLRDTICPTCEMRRRRALIPSESHTSSAAGSSEGPVKRHNPGSDGGPFGTRNPRRLSRIPILRHLNKLSK</sequence>
<comment type="caution">
    <text evidence="3">The sequence shown here is derived from an EMBL/GenBank/DDBJ whole genome shotgun (WGS) entry which is preliminary data.</text>
</comment>
<feature type="coiled-coil region" evidence="1">
    <location>
        <begin position="199"/>
        <end position="226"/>
    </location>
</feature>
<dbReference type="AlphaFoldDB" id="A0AA40AYJ1"/>
<evidence type="ECO:0000256" key="2">
    <source>
        <dbReference type="SAM" id="MobiDB-lite"/>
    </source>
</evidence>
<name>A0AA40AYJ1_9PEZI</name>
<reference evidence="3" key="1">
    <citation type="submission" date="2023-06" db="EMBL/GenBank/DDBJ databases">
        <title>Genome-scale phylogeny and comparative genomics of the fungal order Sordariales.</title>
        <authorList>
            <consortium name="Lawrence Berkeley National Laboratory"/>
            <person name="Hensen N."/>
            <person name="Bonometti L."/>
            <person name="Westerberg I."/>
            <person name="Brannstrom I.O."/>
            <person name="Guillou S."/>
            <person name="Cros-Aarteil S."/>
            <person name="Calhoun S."/>
            <person name="Haridas S."/>
            <person name="Kuo A."/>
            <person name="Mondo S."/>
            <person name="Pangilinan J."/>
            <person name="Riley R."/>
            <person name="Labutti K."/>
            <person name="Andreopoulos B."/>
            <person name="Lipzen A."/>
            <person name="Chen C."/>
            <person name="Yanf M."/>
            <person name="Daum C."/>
            <person name="Ng V."/>
            <person name="Clum A."/>
            <person name="Steindorff A."/>
            <person name="Ohm R."/>
            <person name="Martin F."/>
            <person name="Silar P."/>
            <person name="Natvig D."/>
            <person name="Lalanne C."/>
            <person name="Gautier V."/>
            <person name="Ament-Velasquez S.L."/>
            <person name="Kruys A."/>
            <person name="Hutchinson M.I."/>
            <person name="Powell A.J."/>
            <person name="Barry K."/>
            <person name="Miller A.N."/>
            <person name="Grigoriev I.V."/>
            <person name="Debuchy R."/>
            <person name="Gladieux P."/>
            <person name="Thoren M.H."/>
            <person name="Johannesson H."/>
        </authorList>
    </citation>
    <scope>NUCLEOTIDE SEQUENCE</scope>
    <source>
        <strain evidence="3">SMH4607-1</strain>
    </source>
</reference>
<keyword evidence="4" id="KW-1185">Reference proteome</keyword>
<proteinExistence type="predicted"/>